<evidence type="ECO:0000256" key="1">
    <source>
        <dbReference type="ARBA" id="ARBA00004141"/>
    </source>
</evidence>
<dbReference type="CDD" id="cd16914">
    <property type="entry name" value="EcfT"/>
    <property type="match status" value="1"/>
</dbReference>
<keyword evidence="4 5" id="KW-0472">Membrane</keyword>
<protein>
    <submittedName>
        <fullName evidence="6">Transporter</fullName>
    </submittedName>
</protein>
<evidence type="ECO:0000313" key="6">
    <source>
        <dbReference type="EMBL" id="BAS29239.1"/>
    </source>
</evidence>
<evidence type="ECO:0000256" key="2">
    <source>
        <dbReference type="ARBA" id="ARBA00022692"/>
    </source>
</evidence>
<dbReference type="EMBL" id="AP014924">
    <property type="protein sequence ID" value="BAS29239.1"/>
    <property type="molecule type" value="Genomic_DNA"/>
</dbReference>
<dbReference type="KEGG" id="lpil:LIP_3427"/>
<reference evidence="7" key="1">
    <citation type="submission" date="2015-07" db="EMBL/GenBank/DDBJ databases">
        <title>Complete genome sequence and phylogenetic analysis of Limnochorda pilosa.</title>
        <authorList>
            <person name="Watanabe M."/>
            <person name="Kojima H."/>
            <person name="Fukui M."/>
        </authorList>
    </citation>
    <scope>NUCLEOTIDE SEQUENCE [LARGE SCALE GENOMIC DNA]</scope>
    <source>
        <strain evidence="7">HC45</strain>
    </source>
</reference>
<comment type="subcellular location">
    <subcellularLocation>
        <location evidence="1">Membrane</location>
        <topology evidence="1">Multi-pass membrane protein</topology>
    </subcellularLocation>
</comment>
<dbReference type="AlphaFoldDB" id="A0A0K2SR02"/>
<sequence length="231" mass="24189">MVVALAEARSVPGLAGAGLLVAAGALAGAVSSRVLLRAARLVLMLLLVTLATHLLLTPGEPWLRLGPLVATREGLQRGLLLGARLALLALAGALVTATTSPLALSRGLERLLSPLGRAGVRVPDLSLVLAIALQFIPILAGEAYRLRLARQARGEAVSGAGSWRRALATASVLVPLFASALRRADRLAEAMEARGYRGAPRSSLRPYRWRAADWLVVGPTLLLAFWLGLTG</sequence>
<dbReference type="Proteomes" id="UP000065807">
    <property type="component" value="Chromosome"/>
</dbReference>
<dbReference type="Pfam" id="PF02361">
    <property type="entry name" value="CbiQ"/>
    <property type="match status" value="1"/>
</dbReference>
<dbReference type="PANTHER" id="PTHR33514">
    <property type="entry name" value="PROTEIN ABCI12, CHLOROPLASTIC"/>
    <property type="match status" value="1"/>
</dbReference>
<dbReference type="GO" id="GO:0005886">
    <property type="term" value="C:plasma membrane"/>
    <property type="evidence" value="ECO:0007669"/>
    <property type="project" value="UniProtKB-ARBA"/>
</dbReference>
<keyword evidence="7" id="KW-1185">Reference proteome</keyword>
<gene>
    <name evidence="6" type="ORF">LIP_3427</name>
</gene>
<feature type="transmembrane region" description="Helical" evidence="5">
    <location>
        <begin position="79"/>
        <end position="104"/>
    </location>
</feature>
<dbReference type="STRING" id="1555112.LIP_3427"/>
<proteinExistence type="predicted"/>
<evidence type="ECO:0000256" key="4">
    <source>
        <dbReference type="ARBA" id="ARBA00023136"/>
    </source>
</evidence>
<organism evidence="6 7">
    <name type="scientific">Limnochorda pilosa</name>
    <dbReference type="NCBI Taxonomy" id="1555112"/>
    <lineage>
        <taxon>Bacteria</taxon>
        <taxon>Bacillati</taxon>
        <taxon>Bacillota</taxon>
        <taxon>Limnochordia</taxon>
        <taxon>Limnochordales</taxon>
        <taxon>Limnochordaceae</taxon>
        <taxon>Limnochorda</taxon>
    </lineage>
</organism>
<feature type="transmembrane region" description="Helical" evidence="5">
    <location>
        <begin position="125"/>
        <end position="143"/>
    </location>
</feature>
<reference evidence="7" key="2">
    <citation type="journal article" date="2016" name="Int. J. Syst. Evol. Microbiol.">
        <title>Complete genome sequence and cell structure of Limnochorda pilosa, a Gram-negative spore-former within the phylum Firmicutes.</title>
        <authorList>
            <person name="Watanabe M."/>
            <person name="Kojima H."/>
            <person name="Fukui M."/>
        </authorList>
    </citation>
    <scope>NUCLEOTIDE SEQUENCE [LARGE SCALE GENOMIC DNA]</scope>
    <source>
        <strain evidence="7">HC45</strain>
    </source>
</reference>
<accession>A0A0K2SR02</accession>
<keyword evidence="2 5" id="KW-0812">Transmembrane</keyword>
<evidence type="ECO:0000256" key="5">
    <source>
        <dbReference type="SAM" id="Phobius"/>
    </source>
</evidence>
<dbReference type="PANTHER" id="PTHR33514:SF13">
    <property type="entry name" value="PROTEIN ABCI12, CHLOROPLASTIC"/>
    <property type="match status" value="1"/>
</dbReference>
<feature type="transmembrane region" description="Helical" evidence="5">
    <location>
        <begin position="12"/>
        <end position="29"/>
    </location>
</feature>
<name>A0A0K2SR02_LIMPI</name>
<evidence type="ECO:0000256" key="3">
    <source>
        <dbReference type="ARBA" id="ARBA00022989"/>
    </source>
</evidence>
<dbReference type="InterPro" id="IPR003339">
    <property type="entry name" value="ABC/ECF_trnsptr_transmembrane"/>
</dbReference>
<evidence type="ECO:0000313" key="7">
    <source>
        <dbReference type="Proteomes" id="UP000065807"/>
    </source>
</evidence>
<keyword evidence="3 5" id="KW-1133">Transmembrane helix</keyword>
<feature type="transmembrane region" description="Helical" evidence="5">
    <location>
        <begin position="211"/>
        <end position="229"/>
    </location>
</feature>